<sequence>MCVCFDGRFARPEQAKGATGRGRRMERQDRFGLGPKQTGAQSGGAAGERRARETGKPGRRVLRRGEAAWPNARRTEGPFSPVTRAAERGRPSGSGYFGPIDAIRV</sequence>
<keyword evidence="3" id="KW-1185">Reference proteome</keyword>
<accession>A0A8J3MEQ6</accession>
<proteinExistence type="predicted"/>
<evidence type="ECO:0000256" key="1">
    <source>
        <dbReference type="SAM" id="MobiDB-lite"/>
    </source>
</evidence>
<dbReference type="Proteomes" id="UP000611500">
    <property type="component" value="Unassembled WGS sequence"/>
</dbReference>
<name>A0A8J3MEQ6_9RHOB</name>
<feature type="compositionally biased region" description="Basic and acidic residues" evidence="1">
    <location>
        <begin position="47"/>
        <end position="56"/>
    </location>
</feature>
<dbReference type="EMBL" id="BNAP01000006">
    <property type="protein sequence ID" value="GHG90091.1"/>
    <property type="molecule type" value="Genomic_DNA"/>
</dbReference>
<evidence type="ECO:0000313" key="3">
    <source>
        <dbReference type="Proteomes" id="UP000611500"/>
    </source>
</evidence>
<gene>
    <name evidence="2" type="ORF">GCM10010961_20260</name>
</gene>
<dbReference type="AlphaFoldDB" id="A0A8J3MEQ6"/>
<feature type="region of interest" description="Disordered" evidence="1">
    <location>
        <begin position="11"/>
        <end position="105"/>
    </location>
</feature>
<comment type="caution">
    <text evidence="2">The sequence shown here is derived from an EMBL/GenBank/DDBJ whole genome shotgun (WGS) entry which is preliminary data.</text>
</comment>
<reference evidence="2" key="2">
    <citation type="submission" date="2020-09" db="EMBL/GenBank/DDBJ databases">
        <authorList>
            <person name="Sun Q."/>
            <person name="Zhou Y."/>
        </authorList>
    </citation>
    <scope>NUCLEOTIDE SEQUENCE</scope>
    <source>
        <strain evidence="2">CGMCC 1.7081</strain>
    </source>
</reference>
<reference evidence="2" key="1">
    <citation type="journal article" date="2014" name="Int. J. Syst. Evol. Microbiol.">
        <title>Complete genome sequence of Corynebacterium casei LMG S-19264T (=DSM 44701T), isolated from a smear-ripened cheese.</title>
        <authorList>
            <consortium name="US DOE Joint Genome Institute (JGI-PGF)"/>
            <person name="Walter F."/>
            <person name="Albersmeier A."/>
            <person name="Kalinowski J."/>
            <person name="Ruckert C."/>
        </authorList>
    </citation>
    <scope>NUCLEOTIDE SEQUENCE</scope>
    <source>
        <strain evidence="2">CGMCC 1.7081</strain>
    </source>
</reference>
<organism evidence="2 3">
    <name type="scientific">Pseudodonghicola xiamenensis</name>
    <dbReference type="NCBI Taxonomy" id="337702"/>
    <lineage>
        <taxon>Bacteria</taxon>
        <taxon>Pseudomonadati</taxon>
        <taxon>Pseudomonadota</taxon>
        <taxon>Alphaproteobacteria</taxon>
        <taxon>Rhodobacterales</taxon>
        <taxon>Paracoccaceae</taxon>
        <taxon>Pseudodonghicola</taxon>
    </lineage>
</organism>
<protein>
    <submittedName>
        <fullName evidence="2">Uncharacterized protein</fullName>
    </submittedName>
</protein>
<evidence type="ECO:0000313" key="2">
    <source>
        <dbReference type="EMBL" id="GHG90091.1"/>
    </source>
</evidence>